<sequence length="116" mass="13356">MNLKTFKQTLQSTPKSINFTDTITIIEELYQFTPAAFTNGTLYNNANQNNGSCKVFAFALKQQLTKEETLACFGQYYFEDVLQNPTGNDHQNIRNFINTGFEGLRFEKEPLIRKNN</sequence>
<dbReference type="InterPro" id="IPR014984">
    <property type="entry name" value="HopJ"/>
</dbReference>
<dbReference type="Proteomes" id="UP001497602">
    <property type="component" value="Unassembled WGS sequence"/>
</dbReference>
<accession>A0ABM9PMY0</accession>
<organism evidence="1 2">
    <name type="scientific">Tenacibaculum vairaonense</name>
    <dbReference type="NCBI Taxonomy" id="3137860"/>
    <lineage>
        <taxon>Bacteria</taxon>
        <taxon>Pseudomonadati</taxon>
        <taxon>Bacteroidota</taxon>
        <taxon>Flavobacteriia</taxon>
        <taxon>Flavobacteriales</taxon>
        <taxon>Flavobacteriaceae</taxon>
        <taxon>Tenacibaculum</taxon>
    </lineage>
</organism>
<comment type="caution">
    <text evidence="1">The sequence shown here is derived from an EMBL/GenBank/DDBJ whole genome shotgun (WGS) entry which is preliminary data.</text>
</comment>
<proteinExistence type="predicted"/>
<dbReference type="InterPro" id="IPR038604">
    <property type="entry name" value="HopJ_sf"/>
</dbReference>
<evidence type="ECO:0000313" key="2">
    <source>
        <dbReference type="Proteomes" id="UP001497602"/>
    </source>
</evidence>
<protein>
    <submittedName>
        <fullName evidence="1">HopJ type III effector protein</fullName>
    </submittedName>
</protein>
<evidence type="ECO:0000313" key="1">
    <source>
        <dbReference type="EMBL" id="CAL2107055.1"/>
    </source>
</evidence>
<reference evidence="1 2" key="1">
    <citation type="submission" date="2024-05" db="EMBL/GenBank/DDBJ databases">
        <authorList>
            <person name="Duchaud E."/>
        </authorList>
    </citation>
    <scope>NUCLEOTIDE SEQUENCE [LARGE SCALE GENOMIC DNA]</scope>
    <source>
        <strain evidence="1">Ena-SAMPLE-TAB-13-05-2024-13:56:06:370-140305</strain>
    </source>
</reference>
<dbReference type="Pfam" id="PF08888">
    <property type="entry name" value="HopJ"/>
    <property type="match status" value="1"/>
</dbReference>
<dbReference type="Gene3D" id="3.20.160.10">
    <property type="entry name" value="vpa0580 domain like"/>
    <property type="match status" value="1"/>
</dbReference>
<dbReference type="RefSeq" id="WP_348705160.1">
    <property type="nucleotide sequence ID" value="NZ_CAXIYA010000033.1"/>
</dbReference>
<dbReference type="EMBL" id="CAXJRC010000022">
    <property type="protein sequence ID" value="CAL2107055.1"/>
    <property type="molecule type" value="Genomic_DNA"/>
</dbReference>
<name>A0ABM9PMY0_9FLAO</name>
<keyword evidence="2" id="KW-1185">Reference proteome</keyword>
<gene>
    <name evidence="1" type="ORF">T190115A13A_20335</name>
</gene>